<dbReference type="Proteomes" id="UP000675781">
    <property type="component" value="Unassembled WGS sequence"/>
</dbReference>
<organism evidence="2 3">
    <name type="scientific">Actinospica durhamensis</name>
    <dbReference type="NCBI Taxonomy" id="1508375"/>
    <lineage>
        <taxon>Bacteria</taxon>
        <taxon>Bacillati</taxon>
        <taxon>Actinomycetota</taxon>
        <taxon>Actinomycetes</taxon>
        <taxon>Catenulisporales</taxon>
        <taxon>Actinospicaceae</taxon>
        <taxon>Actinospica</taxon>
    </lineage>
</organism>
<protein>
    <submittedName>
        <fullName evidence="2">Uncharacterized protein</fullName>
    </submittedName>
</protein>
<evidence type="ECO:0000313" key="2">
    <source>
        <dbReference type="EMBL" id="MBR7832061.1"/>
    </source>
</evidence>
<evidence type="ECO:0000256" key="1">
    <source>
        <dbReference type="SAM" id="Phobius"/>
    </source>
</evidence>
<feature type="transmembrane region" description="Helical" evidence="1">
    <location>
        <begin position="64"/>
        <end position="83"/>
    </location>
</feature>
<dbReference type="EMBL" id="JAGSOG010000005">
    <property type="protein sequence ID" value="MBR7832061.1"/>
    <property type="molecule type" value="Genomic_DNA"/>
</dbReference>
<feature type="transmembrane region" description="Helical" evidence="1">
    <location>
        <begin position="103"/>
        <end position="120"/>
    </location>
</feature>
<comment type="caution">
    <text evidence="2">The sequence shown here is derived from an EMBL/GenBank/DDBJ whole genome shotgun (WGS) entry which is preliminary data.</text>
</comment>
<reference evidence="2" key="1">
    <citation type="submission" date="2021-04" db="EMBL/GenBank/DDBJ databases">
        <title>Genome based classification of Actinospica acidithermotolerans sp. nov., an actinobacterium isolated from an Indonesian hot spring.</title>
        <authorList>
            <person name="Kusuma A.B."/>
            <person name="Putra K.E."/>
            <person name="Nafisah S."/>
            <person name="Loh J."/>
            <person name="Nouioui I."/>
            <person name="Goodfellow M."/>
        </authorList>
    </citation>
    <scope>NUCLEOTIDE SEQUENCE</scope>
    <source>
        <strain evidence="2">CSCA 57</strain>
    </source>
</reference>
<feature type="transmembrane region" description="Helical" evidence="1">
    <location>
        <begin position="226"/>
        <end position="249"/>
    </location>
</feature>
<accession>A0A941IR93</accession>
<feature type="transmembrane region" description="Helical" evidence="1">
    <location>
        <begin position="175"/>
        <end position="195"/>
    </location>
</feature>
<sequence>MSSMPDVVNFLLGAIVGAVLLAVPASRNFGLGYGLGFCVPWFASDFLTLRWPPSDHAGAVGVEWGVMGARALVLPAAVCLLIVGLRRGGAAALRPVRRPRPALLLLGLVPLVLWAVSDIVDSIRATPSVQDSGVPAEKCCTFSQLSGQNQAGLVVAAVAMLAVLALAASAGSAAVAGGVFAGIFTVFVGTAATFVTMVDFPIEYRIGIENRAVPAGAVLHAADYPAYAALLGFWLLLGCVALFALLAIFSPLMFRSARDNSAAPAYHVADTGPQRME</sequence>
<feature type="transmembrane region" description="Helical" evidence="1">
    <location>
        <begin position="6"/>
        <end position="23"/>
    </location>
</feature>
<name>A0A941IR93_9ACTN</name>
<keyword evidence="3" id="KW-1185">Reference proteome</keyword>
<keyword evidence="1" id="KW-0812">Transmembrane</keyword>
<dbReference type="AlphaFoldDB" id="A0A941IR93"/>
<feature type="transmembrane region" description="Helical" evidence="1">
    <location>
        <begin position="151"/>
        <end position="168"/>
    </location>
</feature>
<evidence type="ECO:0000313" key="3">
    <source>
        <dbReference type="Proteomes" id="UP000675781"/>
    </source>
</evidence>
<keyword evidence="1" id="KW-0472">Membrane</keyword>
<gene>
    <name evidence="2" type="ORF">KDL01_02255</name>
</gene>
<keyword evidence="1" id="KW-1133">Transmembrane helix</keyword>
<proteinExistence type="predicted"/>